<evidence type="ECO:0000259" key="3">
    <source>
        <dbReference type="Pfam" id="PF13944"/>
    </source>
</evidence>
<dbReference type="Proteomes" id="UP000184436">
    <property type="component" value="Unassembled WGS sequence"/>
</dbReference>
<dbReference type="OrthoDB" id="1035813at2"/>
<evidence type="ECO:0000313" key="5">
    <source>
        <dbReference type="Proteomes" id="UP000184436"/>
    </source>
</evidence>
<gene>
    <name evidence="4" type="ORF">SAMN05444349_11064</name>
</gene>
<dbReference type="STRING" id="871325.SAMN05444349_11064"/>
<dbReference type="Gene3D" id="2.40.128.350">
    <property type="match status" value="1"/>
</dbReference>
<accession>A0A1M4YDV2</accession>
<name>A0A1M4YDV2_9BACE</name>
<feature type="domain" description="Putative carbohydrate metabolism" evidence="2">
    <location>
        <begin position="202"/>
        <end position="423"/>
    </location>
</feature>
<dbReference type="Gene3D" id="2.60.120.890">
    <property type="entry name" value="BT2081, beta-jelly-roll domain"/>
    <property type="match status" value="1"/>
</dbReference>
<reference evidence="4 5" key="1">
    <citation type="submission" date="2016-11" db="EMBL/GenBank/DDBJ databases">
        <authorList>
            <person name="Jaros S."/>
            <person name="Januszkiewicz K."/>
            <person name="Wedrychowicz H."/>
        </authorList>
    </citation>
    <scope>NUCLEOTIDE SEQUENCE [LARGE SCALE GENOMIC DNA]</scope>
    <source>
        <strain evidence="4 5">DSM 26883</strain>
    </source>
</reference>
<evidence type="ECO:0000259" key="2">
    <source>
        <dbReference type="Pfam" id="PF13201"/>
    </source>
</evidence>
<organism evidence="4 5">
    <name type="scientific">Bacteroides faecichinchillae</name>
    <dbReference type="NCBI Taxonomy" id="871325"/>
    <lineage>
        <taxon>Bacteria</taxon>
        <taxon>Pseudomonadati</taxon>
        <taxon>Bacteroidota</taxon>
        <taxon>Bacteroidia</taxon>
        <taxon>Bacteroidales</taxon>
        <taxon>Bacteroidaceae</taxon>
        <taxon>Bacteroides</taxon>
    </lineage>
</organism>
<dbReference type="AlphaFoldDB" id="A0A1M4YDV2"/>
<dbReference type="EMBL" id="FQVD01000010">
    <property type="protein sequence ID" value="SHF03652.1"/>
    <property type="molecule type" value="Genomic_DNA"/>
</dbReference>
<dbReference type="PROSITE" id="PS51257">
    <property type="entry name" value="PROKAR_LIPOPROTEIN"/>
    <property type="match status" value="1"/>
</dbReference>
<feature type="chain" id="PRO_5030031208" evidence="1">
    <location>
        <begin position="21"/>
        <end position="426"/>
    </location>
</feature>
<protein>
    <submittedName>
        <fullName evidence="4">Calycin-like beta-barrel domain-containing protein</fullName>
    </submittedName>
</protein>
<feature type="signal peptide" evidence="1">
    <location>
        <begin position="1"/>
        <end position="20"/>
    </location>
</feature>
<dbReference type="Pfam" id="PF13944">
    <property type="entry name" value="Calycin_like"/>
    <property type="match status" value="1"/>
</dbReference>
<evidence type="ECO:0000256" key="1">
    <source>
        <dbReference type="SAM" id="SignalP"/>
    </source>
</evidence>
<dbReference type="InterPro" id="IPR038653">
    <property type="entry name" value="Put_CMD_sf"/>
</dbReference>
<proteinExistence type="predicted"/>
<dbReference type="Pfam" id="PF13201">
    <property type="entry name" value="PCMD"/>
    <property type="match status" value="1"/>
</dbReference>
<keyword evidence="1" id="KW-0732">Signal</keyword>
<keyword evidence="5" id="KW-1185">Reference proteome</keyword>
<sequence length="426" mass="46174">MKKNLLYLCALVCFVSLFVACSNDDDNGKKEETPTVTAPAVVGTYRGNLDIVMIPNGSDQETIIADGLTKNITISQVSDTEVKMELKEFELFLNGTILKLGDIVVDKCVVKKDGTSYNFTGQQNLTFQGAGAALGSCATSVEGDVEGGDIDMDILVKVPTLGQTVKVSFDGVKLVTDTGTYYDFETWVPGVEGQEPDMTFYEPTGWSSSNTGAQLLKGMGYVDKYVVTQTSDAHWGKSAAKIETLDSKGKDAGFAKIPKVTTGSLFLGAFKTSFPNTLESTKFGIEFGKKPLSLKGYYKYAPGEDYYVCQSVETCDVATVDVAQTDAFSIKAVLYTTDEYKADYSDCLTGVDIYTSDRVVATASLEGGAQSDWTFFDITLNYTKPYDTHQKYRFAIICSSSKEGDKFCGAPGSVLIVDDFELISAE</sequence>
<dbReference type="InterPro" id="IPR025112">
    <property type="entry name" value="PCMD"/>
</dbReference>
<evidence type="ECO:0000313" key="4">
    <source>
        <dbReference type="EMBL" id="SHF03652.1"/>
    </source>
</evidence>
<feature type="domain" description="Lipocalin-like" evidence="3">
    <location>
        <begin position="42"/>
        <end position="171"/>
    </location>
</feature>
<dbReference type="InterPro" id="IPR024311">
    <property type="entry name" value="Lipocalin-like"/>
</dbReference>